<dbReference type="EC" id="2.7.1.53" evidence="7"/>
<dbReference type="InterPro" id="IPR018485">
    <property type="entry name" value="FGGY_C"/>
</dbReference>
<accession>A0A1U7D6A1</accession>
<dbReference type="GO" id="GO:0008744">
    <property type="term" value="F:L-xylulokinase activity"/>
    <property type="evidence" value="ECO:0007669"/>
    <property type="project" value="UniProtKB-EC"/>
</dbReference>
<evidence type="ECO:0000256" key="2">
    <source>
        <dbReference type="ARBA" id="ARBA00022679"/>
    </source>
</evidence>
<dbReference type="CDD" id="cd07802">
    <property type="entry name" value="ASKHA_NBD_FGGY_EcLyxK-like"/>
    <property type="match status" value="1"/>
</dbReference>
<dbReference type="KEGG" id="tpro:Ga0080559_TMP2885"/>
<dbReference type="Pfam" id="PF00370">
    <property type="entry name" value="FGGY_N"/>
    <property type="match status" value="1"/>
</dbReference>
<gene>
    <name evidence="7" type="ORF">Ga0080559_TMP2885</name>
</gene>
<keyword evidence="3 4" id="KW-0418">Kinase</keyword>
<dbReference type="PANTHER" id="PTHR43095:SF3">
    <property type="entry name" value="L-XYLULOSE_3-KETO-L-GULONATE KINASE"/>
    <property type="match status" value="1"/>
</dbReference>
<dbReference type="InterPro" id="IPR000577">
    <property type="entry name" value="Carb_kinase_FGGY"/>
</dbReference>
<dbReference type="RefSeq" id="WP_076623649.1">
    <property type="nucleotide sequence ID" value="NZ_BMEW01000007.1"/>
</dbReference>
<dbReference type="Gene3D" id="3.30.420.40">
    <property type="match status" value="2"/>
</dbReference>
<reference evidence="7 8" key="1">
    <citation type="submission" date="2016-03" db="EMBL/GenBank/DDBJ databases">
        <title>Deep-sea bacteria in the southern Pacific.</title>
        <authorList>
            <person name="Tang K."/>
        </authorList>
    </citation>
    <scope>NUCLEOTIDE SEQUENCE [LARGE SCALE GENOMIC DNA]</scope>
    <source>
        <strain evidence="7 8">JLT2016</strain>
    </source>
</reference>
<evidence type="ECO:0000313" key="7">
    <source>
        <dbReference type="EMBL" id="APX23681.1"/>
    </source>
</evidence>
<dbReference type="SUPFAM" id="SSF53067">
    <property type="entry name" value="Actin-like ATPase domain"/>
    <property type="match status" value="2"/>
</dbReference>
<keyword evidence="8" id="KW-1185">Reference proteome</keyword>
<dbReference type="STRING" id="1229727.Ga0080559_TMP2885"/>
<protein>
    <submittedName>
        <fullName evidence="7">L-xylulokinase</fullName>
        <ecNumber evidence="7">2.7.1.53</ecNumber>
    </submittedName>
</protein>
<dbReference type="InterPro" id="IPR018484">
    <property type="entry name" value="FGGY_N"/>
</dbReference>
<dbReference type="PIRSF" id="PIRSF000538">
    <property type="entry name" value="GlpK"/>
    <property type="match status" value="1"/>
</dbReference>
<comment type="similarity">
    <text evidence="1 4">Belongs to the FGGY kinase family.</text>
</comment>
<feature type="domain" description="Carbohydrate kinase FGGY C-terminal" evidence="6">
    <location>
        <begin position="258"/>
        <end position="443"/>
    </location>
</feature>
<evidence type="ECO:0000256" key="1">
    <source>
        <dbReference type="ARBA" id="ARBA00009156"/>
    </source>
</evidence>
<keyword evidence="2 4" id="KW-0808">Transferase</keyword>
<feature type="domain" description="Carbohydrate kinase FGGY N-terminal" evidence="5">
    <location>
        <begin position="4"/>
        <end position="248"/>
    </location>
</feature>
<sequence length="516" mass="54644">MTDYLIGVDAGNTMVKAALFDLEGRTLAVAARQSATLQPAPGFVERSPDELWKAAAGAIRDCIAQAGIDAARVRAVGAAGHGNGLYLLDREGRGLLGIQSMDSRAGLLAERLALRHGDEIHRRAQSRPWAAMTPVLLAWLAQEQPELLDRAGKVLLCKDVIVHGLTGHAGSEVSDLSGCGLLEMPALAYDDGLLDLYGIRDLRPLLPEAAQSDDVVGHVTAEAAALSGLTEGTPVVAGLFDVLASTLGAGTTKVGEASIVAGSWSINQVFADKLPEEPRAILASVLGRDVWVSCEASPTSAANLEWFVKNHLADEAAATGEEPFTLCNRLAATSDPEGDLPFFHPYLYAGPVPGARGGFNGIGSWHSRADMVRALYEGVAFGHRAHFGILDPDRRFTRATLSGGAAKSPLWAQIFADTLQMRLRLSDCEETGARGAAMAAALGAGLFPDYDAAAAAMAAHTTELEPDPDAGAILDRRYARWCAYRDALGAVWAPQQAELVPFEPRETKTQERTSHG</sequence>
<dbReference type="PANTHER" id="PTHR43095">
    <property type="entry name" value="SUGAR KINASE"/>
    <property type="match status" value="1"/>
</dbReference>
<evidence type="ECO:0000259" key="5">
    <source>
        <dbReference type="Pfam" id="PF00370"/>
    </source>
</evidence>
<evidence type="ECO:0000313" key="8">
    <source>
        <dbReference type="Proteomes" id="UP000186559"/>
    </source>
</evidence>
<dbReference type="PROSITE" id="PS00445">
    <property type="entry name" value="FGGY_KINASES_2"/>
    <property type="match status" value="1"/>
</dbReference>
<dbReference type="InterPro" id="IPR018483">
    <property type="entry name" value="Carb_kinase_FGGY_CS"/>
</dbReference>
<proteinExistence type="inferred from homology"/>
<dbReference type="GO" id="GO:0016773">
    <property type="term" value="F:phosphotransferase activity, alcohol group as acceptor"/>
    <property type="evidence" value="ECO:0007669"/>
    <property type="project" value="InterPro"/>
</dbReference>
<dbReference type="InterPro" id="IPR050406">
    <property type="entry name" value="FGGY_Carb_Kinase"/>
</dbReference>
<dbReference type="InterPro" id="IPR043129">
    <property type="entry name" value="ATPase_NBD"/>
</dbReference>
<organism evidence="7 8">
    <name type="scientific">Salipiger profundus</name>
    <dbReference type="NCBI Taxonomy" id="1229727"/>
    <lineage>
        <taxon>Bacteria</taxon>
        <taxon>Pseudomonadati</taxon>
        <taxon>Pseudomonadota</taxon>
        <taxon>Alphaproteobacteria</taxon>
        <taxon>Rhodobacterales</taxon>
        <taxon>Roseobacteraceae</taxon>
        <taxon>Salipiger</taxon>
    </lineage>
</organism>
<name>A0A1U7D6A1_9RHOB</name>
<evidence type="ECO:0000259" key="6">
    <source>
        <dbReference type="Pfam" id="PF02782"/>
    </source>
</evidence>
<dbReference type="OrthoDB" id="9805576at2"/>
<dbReference type="Proteomes" id="UP000186559">
    <property type="component" value="Chromosome"/>
</dbReference>
<evidence type="ECO:0000256" key="4">
    <source>
        <dbReference type="RuleBase" id="RU003733"/>
    </source>
</evidence>
<dbReference type="AlphaFoldDB" id="A0A1U7D6A1"/>
<dbReference type="Pfam" id="PF02782">
    <property type="entry name" value="FGGY_C"/>
    <property type="match status" value="1"/>
</dbReference>
<dbReference type="EMBL" id="CP014796">
    <property type="protein sequence ID" value="APX23681.1"/>
    <property type="molecule type" value="Genomic_DNA"/>
</dbReference>
<evidence type="ECO:0000256" key="3">
    <source>
        <dbReference type="ARBA" id="ARBA00022777"/>
    </source>
</evidence>